<dbReference type="GO" id="GO:0010181">
    <property type="term" value="F:FMN binding"/>
    <property type="evidence" value="ECO:0007669"/>
    <property type="project" value="TreeGrafter"/>
</dbReference>
<dbReference type="PANTHER" id="PTHR30543">
    <property type="entry name" value="CHROMATE REDUCTASE"/>
    <property type="match status" value="1"/>
</dbReference>
<protein>
    <submittedName>
        <fullName evidence="2">NAD(P)H-dependent oxidoreductase</fullName>
    </submittedName>
</protein>
<dbReference type="GO" id="GO:0005829">
    <property type="term" value="C:cytosol"/>
    <property type="evidence" value="ECO:0007669"/>
    <property type="project" value="TreeGrafter"/>
</dbReference>
<reference evidence="2 3" key="1">
    <citation type="submission" date="2020-02" db="EMBL/GenBank/DDBJ databases">
        <title>Out from the shadows clarifying the taxonomy of the family Cryomorphaceae and related taxa by utilizing the GTDB taxonomic framework.</title>
        <authorList>
            <person name="Bowman J.P."/>
        </authorList>
    </citation>
    <scope>NUCLEOTIDE SEQUENCE [LARGE SCALE GENOMIC DNA]</scope>
    <source>
        <strain evidence="2 3">QSSC 1-22</strain>
    </source>
</reference>
<gene>
    <name evidence="2" type="ORF">G3O08_18500</name>
</gene>
<dbReference type="Gene3D" id="3.40.50.360">
    <property type="match status" value="1"/>
</dbReference>
<dbReference type="Pfam" id="PF03358">
    <property type="entry name" value="FMN_red"/>
    <property type="match status" value="1"/>
</dbReference>
<dbReference type="GO" id="GO:0016491">
    <property type="term" value="F:oxidoreductase activity"/>
    <property type="evidence" value="ECO:0007669"/>
    <property type="project" value="InterPro"/>
</dbReference>
<evidence type="ECO:0000313" key="3">
    <source>
        <dbReference type="Proteomes" id="UP000486602"/>
    </source>
</evidence>
<proteinExistence type="predicted"/>
<comment type="caution">
    <text evidence="2">The sequence shown here is derived from an EMBL/GenBank/DDBJ whole genome shotgun (WGS) entry which is preliminary data.</text>
</comment>
<sequence>MMTIISGTNRPESNTYKVLEYCAKTATDQGIEVGVLDLQELPSSFLSEGIYGNPSDSFSQILEKKIAPASHIIFIAPEYNGSFPGILKLFLDTAPPNLWKGKKAALIGVATGRSGNQRGLDHLTAVLHYLQMEVYSQKPLLSSIHLHLNEEGRVSNQEYKILIDNQISGFKNF</sequence>
<feature type="domain" description="NADPH-dependent FMN reductase-like" evidence="1">
    <location>
        <begin position="3"/>
        <end position="137"/>
    </location>
</feature>
<dbReference type="Proteomes" id="UP000486602">
    <property type="component" value="Unassembled WGS sequence"/>
</dbReference>
<name>A0A7K3WVG6_9FLAO</name>
<keyword evidence="3" id="KW-1185">Reference proteome</keyword>
<evidence type="ECO:0000259" key="1">
    <source>
        <dbReference type="Pfam" id="PF03358"/>
    </source>
</evidence>
<dbReference type="SUPFAM" id="SSF52218">
    <property type="entry name" value="Flavoproteins"/>
    <property type="match status" value="1"/>
</dbReference>
<organism evidence="2 3">
    <name type="scientific">Cryomorpha ignava</name>
    <dbReference type="NCBI Taxonomy" id="101383"/>
    <lineage>
        <taxon>Bacteria</taxon>
        <taxon>Pseudomonadati</taxon>
        <taxon>Bacteroidota</taxon>
        <taxon>Flavobacteriia</taxon>
        <taxon>Flavobacteriales</taxon>
        <taxon>Cryomorphaceae</taxon>
        <taxon>Cryomorpha</taxon>
    </lineage>
</organism>
<dbReference type="RefSeq" id="WP_163286942.1">
    <property type="nucleotide sequence ID" value="NZ_JAAGVY010000056.1"/>
</dbReference>
<dbReference type="InterPro" id="IPR029039">
    <property type="entry name" value="Flavoprotein-like_sf"/>
</dbReference>
<evidence type="ECO:0000313" key="2">
    <source>
        <dbReference type="EMBL" id="NEN25486.1"/>
    </source>
</evidence>
<dbReference type="InterPro" id="IPR050712">
    <property type="entry name" value="NAD(P)H-dep_reductase"/>
</dbReference>
<dbReference type="AlphaFoldDB" id="A0A7K3WVG6"/>
<dbReference type="PANTHER" id="PTHR30543:SF21">
    <property type="entry name" value="NAD(P)H-DEPENDENT FMN REDUCTASE LOT6"/>
    <property type="match status" value="1"/>
</dbReference>
<dbReference type="InterPro" id="IPR005025">
    <property type="entry name" value="FMN_Rdtase-like_dom"/>
</dbReference>
<dbReference type="EMBL" id="JAAGVY010000056">
    <property type="protein sequence ID" value="NEN25486.1"/>
    <property type="molecule type" value="Genomic_DNA"/>
</dbReference>
<accession>A0A7K3WVG6</accession>